<dbReference type="InterPro" id="IPR001138">
    <property type="entry name" value="Zn2Cys6_DnaBD"/>
</dbReference>
<evidence type="ECO:0000256" key="4">
    <source>
        <dbReference type="SAM" id="MobiDB-lite"/>
    </source>
</evidence>
<accession>A0A6A6UBX8</accession>
<gene>
    <name evidence="6" type="ORF">BT63DRAFT_268422</name>
</gene>
<dbReference type="SUPFAM" id="SSF57701">
    <property type="entry name" value="Zn2/Cys6 DNA-binding domain"/>
    <property type="match status" value="1"/>
</dbReference>
<feature type="region of interest" description="Disordered" evidence="4">
    <location>
        <begin position="57"/>
        <end position="76"/>
    </location>
</feature>
<evidence type="ECO:0000313" key="6">
    <source>
        <dbReference type="EMBL" id="KAF2669755.1"/>
    </source>
</evidence>
<feature type="compositionally biased region" description="Polar residues" evidence="4">
    <location>
        <begin position="66"/>
        <end position="76"/>
    </location>
</feature>
<dbReference type="PANTHER" id="PTHR31001">
    <property type="entry name" value="UNCHARACTERIZED TRANSCRIPTIONAL REGULATORY PROTEIN"/>
    <property type="match status" value="1"/>
</dbReference>
<evidence type="ECO:0000256" key="2">
    <source>
        <dbReference type="ARBA" id="ARBA00022723"/>
    </source>
</evidence>
<organism evidence="6 7">
    <name type="scientific">Microthyrium microscopicum</name>
    <dbReference type="NCBI Taxonomy" id="703497"/>
    <lineage>
        <taxon>Eukaryota</taxon>
        <taxon>Fungi</taxon>
        <taxon>Dikarya</taxon>
        <taxon>Ascomycota</taxon>
        <taxon>Pezizomycotina</taxon>
        <taxon>Dothideomycetes</taxon>
        <taxon>Dothideomycetes incertae sedis</taxon>
        <taxon>Microthyriales</taxon>
        <taxon>Microthyriaceae</taxon>
        <taxon>Microthyrium</taxon>
    </lineage>
</organism>
<evidence type="ECO:0000256" key="1">
    <source>
        <dbReference type="ARBA" id="ARBA00004123"/>
    </source>
</evidence>
<feature type="region of interest" description="Disordered" evidence="4">
    <location>
        <begin position="1"/>
        <end position="21"/>
    </location>
</feature>
<feature type="domain" description="Zn(2)-C6 fungal-type" evidence="5">
    <location>
        <begin position="22"/>
        <end position="53"/>
    </location>
</feature>
<dbReference type="Pfam" id="PF00172">
    <property type="entry name" value="Zn_clus"/>
    <property type="match status" value="1"/>
</dbReference>
<dbReference type="PROSITE" id="PS00463">
    <property type="entry name" value="ZN2_CY6_FUNGAL_1"/>
    <property type="match status" value="1"/>
</dbReference>
<keyword evidence="2" id="KW-0479">Metal-binding</keyword>
<keyword evidence="7" id="KW-1185">Reference proteome</keyword>
<dbReference type="GO" id="GO:0008270">
    <property type="term" value="F:zinc ion binding"/>
    <property type="evidence" value="ECO:0007669"/>
    <property type="project" value="InterPro"/>
</dbReference>
<comment type="subcellular location">
    <subcellularLocation>
        <location evidence="1">Nucleus</location>
    </subcellularLocation>
</comment>
<dbReference type="AlphaFoldDB" id="A0A6A6UBX8"/>
<dbReference type="GO" id="GO:0006351">
    <property type="term" value="P:DNA-templated transcription"/>
    <property type="evidence" value="ECO:0007669"/>
    <property type="project" value="InterPro"/>
</dbReference>
<evidence type="ECO:0000259" key="5">
    <source>
        <dbReference type="PROSITE" id="PS50048"/>
    </source>
</evidence>
<dbReference type="CDD" id="cd00067">
    <property type="entry name" value="GAL4"/>
    <property type="match status" value="1"/>
</dbReference>
<dbReference type="OrthoDB" id="4934715at2759"/>
<dbReference type="Pfam" id="PF04082">
    <property type="entry name" value="Fungal_trans"/>
    <property type="match status" value="1"/>
</dbReference>
<reference evidence="6" key="1">
    <citation type="journal article" date="2020" name="Stud. Mycol.">
        <title>101 Dothideomycetes genomes: a test case for predicting lifestyles and emergence of pathogens.</title>
        <authorList>
            <person name="Haridas S."/>
            <person name="Albert R."/>
            <person name="Binder M."/>
            <person name="Bloem J."/>
            <person name="Labutti K."/>
            <person name="Salamov A."/>
            <person name="Andreopoulos B."/>
            <person name="Baker S."/>
            <person name="Barry K."/>
            <person name="Bills G."/>
            <person name="Bluhm B."/>
            <person name="Cannon C."/>
            <person name="Castanera R."/>
            <person name="Culley D."/>
            <person name="Daum C."/>
            <person name="Ezra D."/>
            <person name="Gonzalez J."/>
            <person name="Henrissat B."/>
            <person name="Kuo A."/>
            <person name="Liang C."/>
            <person name="Lipzen A."/>
            <person name="Lutzoni F."/>
            <person name="Magnuson J."/>
            <person name="Mondo S."/>
            <person name="Nolan M."/>
            <person name="Ohm R."/>
            <person name="Pangilinan J."/>
            <person name="Park H.-J."/>
            <person name="Ramirez L."/>
            <person name="Alfaro M."/>
            <person name="Sun H."/>
            <person name="Tritt A."/>
            <person name="Yoshinaga Y."/>
            <person name="Zwiers L.-H."/>
            <person name="Turgeon B."/>
            <person name="Goodwin S."/>
            <person name="Spatafora J."/>
            <person name="Crous P."/>
            <person name="Grigoriev I."/>
        </authorList>
    </citation>
    <scope>NUCLEOTIDE SEQUENCE</scope>
    <source>
        <strain evidence="6">CBS 115976</strain>
    </source>
</reference>
<dbReference type="SMART" id="SM00906">
    <property type="entry name" value="Fungal_trans"/>
    <property type="match status" value="1"/>
</dbReference>
<evidence type="ECO:0000313" key="7">
    <source>
        <dbReference type="Proteomes" id="UP000799302"/>
    </source>
</evidence>
<keyword evidence="3" id="KW-0539">Nucleus</keyword>
<dbReference type="InterPro" id="IPR007219">
    <property type="entry name" value="XnlR_reg_dom"/>
</dbReference>
<dbReference type="InterPro" id="IPR050613">
    <property type="entry name" value="Sec_Metabolite_Reg"/>
</dbReference>
<feature type="region of interest" description="Disordered" evidence="4">
    <location>
        <begin position="383"/>
        <end position="415"/>
    </location>
</feature>
<dbReference type="Gene3D" id="4.10.240.10">
    <property type="entry name" value="Zn(2)-C6 fungal-type DNA-binding domain"/>
    <property type="match status" value="1"/>
</dbReference>
<dbReference type="InterPro" id="IPR036864">
    <property type="entry name" value="Zn2-C6_fun-type_DNA-bd_sf"/>
</dbReference>
<evidence type="ECO:0000256" key="3">
    <source>
        <dbReference type="ARBA" id="ARBA00023242"/>
    </source>
</evidence>
<dbReference type="GO" id="GO:0005634">
    <property type="term" value="C:nucleus"/>
    <property type="evidence" value="ECO:0007669"/>
    <property type="project" value="UniProtKB-SubCell"/>
</dbReference>
<dbReference type="CDD" id="cd12148">
    <property type="entry name" value="fungal_TF_MHR"/>
    <property type="match status" value="1"/>
</dbReference>
<proteinExistence type="predicted"/>
<dbReference type="GO" id="GO:0003677">
    <property type="term" value="F:DNA binding"/>
    <property type="evidence" value="ECO:0007669"/>
    <property type="project" value="InterPro"/>
</dbReference>
<protein>
    <submittedName>
        <fullName evidence="6">Putative Zn(II)2Cys6 transcription factor</fullName>
    </submittedName>
</protein>
<dbReference type="PANTHER" id="PTHR31001:SF74">
    <property type="entry name" value="ZN(II)2CYS6 TRANSCRIPTION FACTOR (EUROFUNG)"/>
    <property type="match status" value="1"/>
</dbReference>
<dbReference type="SMART" id="SM00066">
    <property type="entry name" value="GAL4"/>
    <property type="match status" value="1"/>
</dbReference>
<dbReference type="PROSITE" id="PS50048">
    <property type="entry name" value="ZN2_CY6_FUNGAL_2"/>
    <property type="match status" value="1"/>
</dbReference>
<dbReference type="Proteomes" id="UP000799302">
    <property type="component" value="Unassembled WGS sequence"/>
</dbReference>
<sequence length="690" mass="77072">MADSSQRSRPPPNRRRDKAQLSCDSCKRRKLKCDRQHPCGACSRRARSNSCEYATTSTLATSPTPDAQSFNVPGQSTSLHGRISELESLVVTLMQGQSLPSPLTPTSLPSPSVFTETQRPEVSQEDAAFPVEHGTLRLSPSGTSYVQSAHWEAILTKVRGLKEDAVTGSSALPGSPLFYGTSRYTTRGDILAALPPRTVVDRLMALHFDSFLITPYLIHCKKFLREYETFWNDPSATSIAWIGLMFSMLYIAAQLQTFTIDPSDERAGSLRAEYLTMKDGFRNKAVQCLVLARYTMGGPYILETLIMILTGEFILLKNSATDGWLTIGMILKLAMRMGYHRDPEHFPAISPFDGEMRRRLWTTIIVIDLALSLEMGLPRNATDTQIDTKQPRNLADSDFDENTAEMPPPRPETEWTPVLPLIAKGRLISALGKICDFNTDIIPPSHDEVLKADALLEDIHNHATPIVLRWGAIPHAITDSPNLVISRVCIELTYYKSRILLYRRALIGDPIEHSRKRNKDMVRNCLESALKILSFQQMLYDESQPCGRLCQLRWKVTHISNQDVLLATSVLCLYLQDVHKLESLATAPQATRSPTAKYIREQLTISHNIWLRMSPTSVEAAKVAKALSIVLGKTEEFPEDGSTPVSYDFFTDLDDIPMNAYGATFGNEYPFSGFSDPLDFFNNVLETGGS</sequence>
<dbReference type="EMBL" id="MU004235">
    <property type="protein sequence ID" value="KAF2669755.1"/>
    <property type="molecule type" value="Genomic_DNA"/>
</dbReference>
<dbReference type="GO" id="GO:0000981">
    <property type="term" value="F:DNA-binding transcription factor activity, RNA polymerase II-specific"/>
    <property type="evidence" value="ECO:0007669"/>
    <property type="project" value="InterPro"/>
</dbReference>
<name>A0A6A6UBX8_9PEZI</name>